<accession>A0A4V6A6S4</accession>
<gene>
    <name evidence="1" type="ORF">L596_009641</name>
</gene>
<keyword evidence="2" id="KW-1185">Reference proteome</keyword>
<comment type="caution">
    <text evidence="1">The sequence shown here is derived from an EMBL/GenBank/DDBJ whole genome shotgun (WGS) entry which is preliminary data.</text>
</comment>
<proteinExistence type="predicted"/>
<protein>
    <submittedName>
        <fullName evidence="1">Uncharacterized protein</fullName>
    </submittedName>
</protein>
<reference evidence="1 2" key="1">
    <citation type="journal article" date="2015" name="Genome Biol.">
        <title>Comparative genomics of Steinernema reveals deeply conserved gene regulatory networks.</title>
        <authorList>
            <person name="Dillman A.R."/>
            <person name="Macchietto M."/>
            <person name="Porter C.F."/>
            <person name="Rogers A."/>
            <person name="Williams B."/>
            <person name="Antoshechkin I."/>
            <person name="Lee M.M."/>
            <person name="Goodwin Z."/>
            <person name="Lu X."/>
            <person name="Lewis E.E."/>
            <person name="Goodrich-Blair H."/>
            <person name="Stock S.P."/>
            <person name="Adams B.J."/>
            <person name="Sternberg P.W."/>
            <person name="Mortazavi A."/>
        </authorList>
    </citation>
    <scope>NUCLEOTIDE SEQUENCE [LARGE SCALE GENOMIC DNA]</scope>
    <source>
        <strain evidence="1 2">ALL</strain>
    </source>
</reference>
<organism evidence="1 2">
    <name type="scientific">Steinernema carpocapsae</name>
    <name type="common">Entomopathogenic nematode</name>
    <dbReference type="NCBI Taxonomy" id="34508"/>
    <lineage>
        <taxon>Eukaryota</taxon>
        <taxon>Metazoa</taxon>
        <taxon>Ecdysozoa</taxon>
        <taxon>Nematoda</taxon>
        <taxon>Chromadorea</taxon>
        <taxon>Rhabditida</taxon>
        <taxon>Tylenchina</taxon>
        <taxon>Panagrolaimomorpha</taxon>
        <taxon>Strongyloidoidea</taxon>
        <taxon>Steinernematidae</taxon>
        <taxon>Steinernema</taxon>
    </lineage>
</organism>
<name>A0A4V6A6S4_STECR</name>
<dbReference type="AlphaFoldDB" id="A0A4V6A6S4"/>
<reference evidence="1 2" key="2">
    <citation type="journal article" date="2019" name="G3 (Bethesda)">
        <title>Hybrid Assembly of the Genome of the Entomopathogenic Nematode Steinernema carpocapsae Identifies the X-Chromosome.</title>
        <authorList>
            <person name="Serra L."/>
            <person name="Macchietto M."/>
            <person name="Macias-Munoz A."/>
            <person name="McGill C.J."/>
            <person name="Rodriguez I.M."/>
            <person name="Rodriguez B."/>
            <person name="Murad R."/>
            <person name="Mortazavi A."/>
        </authorList>
    </citation>
    <scope>NUCLEOTIDE SEQUENCE [LARGE SCALE GENOMIC DNA]</scope>
    <source>
        <strain evidence="1 2">ALL</strain>
    </source>
</reference>
<dbReference type="EMBL" id="AZBU02000002">
    <property type="protein sequence ID" value="TKR95475.1"/>
    <property type="molecule type" value="Genomic_DNA"/>
</dbReference>
<evidence type="ECO:0000313" key="2">
    <source>
        <dbReference type="Proteomes" id="UP000298663"/>
    </source>
</evidence>
<evidence type="ECO:0000313" key="1">
    <source>
        <dbReference type="EMBL" id="TKR95475.1"/>
    </source>
</evidence>
<sequence length="66" mass="7773">MIGRPRPVDFCWKGSGNRPLVHAWLRLNDSSNRVWFRVLFEIVIAYSEPSDHFQPARIILHKQNEA</sequence>
<dbReference type="Proteomes" id="UP000298663">
    <property type="component" value="Unassembled WGS sequence"/>
</dbReference>